<gene>
    <name evidence="1" type="ORF">KQP761_LOCUS18314</name>
</gene>
<protein>
    <submittedName>
        <fullName evidence="1">Uncharacterized protein</fullName>
    </submittedName>
</protein>
<feature type="non-terminal residue" evidence="1">
    <location>
        <position position="52"/>
    </location>
</feature>
<dbReference type="EMBL" id="CAJNOW010009278">
    <property type="protein sequence ID" value="CAF1560232.1"/>
    <property type="molecule type" value="Genomic_DNA"/>
</dbReference>
<sequence>MNSLLLKTTTRLSRINLFSIPQRTLFDVQNVWGRTAVDTQKPIDSSPLAEIP</sequence>
<reference evidence="1" key="1">
    <citation type="submission" date="2021-02" db="EMBL/GenBank/DDBJ databases">
        <authorList>
            <person name="Nowell W R."/>
        </authorList>
    </citation>
    <scope>NUCLEOTIDE SEQUENCE</scope>
</reference>
<comment type="caution">
    <text evidence="1">The sequence shown here is derived from an EMBL/GenBank/DDBJ whole genome shotgun (WGS) entry which is preliminary data.</text>
</comment>
<dbReference type="Proteomes" id="UP000663834">
    <property type="component" value="Unassembled WGS sequence"/>
</dbReference>
<evidence type="ECO:0000313" key="2">
    <source>
        <dbReference type="Proteomes" id="UP000663834"/>
    </source>
</evidence>
<organism evidence="1 2">
    <name type="scientific">Rotaria magnacalcarata</name>
    <dbReference type="NCBI Taxonomy" id="392030"/>
    <lineage>
        <taxon>Eukaryota</taxon>
        <taxon>Metazoa</taxon>
        <taxon>Spiralia</taxon>
        <taxon>Gnathifera</taxon>
        <taxon>Rotifera</taxon>
        <taxon>Eurotatoria</taxon>
        <taxon>Bdelloidea</taxon>
        <taxon>Philodinida</taxon>
        <taxon>Philodinidae</taxon>
        <taxon>Rotaria</taxon>
    </lineage>
</organism>
<accession>A0A815XNF9</accession>
<evidence type="ECO:0000313" key="1">
    <source>
        <dbReference type="EMBL" id="CAF1560232.1"/>
    </source>
</evidence>
<proteinExistence type="predicted"/>
<name>A0A815XNF9_9BILA</name>
<dbReference type="AlphaFoldDB" id="A0A815XNF9"/>